<keyword evidence="5" id="KW-1185">Reference proteome</keyword>
<gene>
    <name evidence="4" type="ORF">N788_09095</name>
</gene>
<dbReference type="GO" id="GO:0016787">
    <property type="term" value="F:hydrolase activity"/>
    <property type="evidence" value="ECO:0007669"/>
    <property type="project" value="UniProtKB-KW"/>
</dbReference>
<dbReference type="InterPro" id="IPR029058">
    <property type="entry name" value="AB_hydrolase_fold"/>
</dbReference>
<evidence type="ECO:0000259" key="3">
    <source>
        <dbReference type="Pfam" id="PF02230"/>
    </source>
</evidence>
<protein>
    <recommendedName>
        <fullName evidence="3">Phospholipase/carboxylesterase/thioesterase domain-containing protein</fullName>
    </recommendedName>
</protein>
<dbReference type="PANTHER" id="PTHR10655">
    <property type="entry name" value="LYSOPHOSPHOLIPASE-RELATED"/>
    <property type="match status" value="1"/>
</dbReference>
<evidence type="ECO:0000313" key="4">
    <source>
        <dbReference type="EMBL" id="KFL37532.1"/>
    </source>
</evidence>
<keyword evidence="2" id="KW-0378">Hydrolase</keyword>
<dbReference type="InterPro" id="IPR050565">
    <property type="entry name" value="LYPA1-2/EST-like"/>
</dbReference>
<evidence type="ECO:0000313" key="5">
    <source>
        <dbReference type="Proteomes" id="UP000029085"/>
    </source>
</evidence>
<dbReference type="AlphaFoldDB" id="A0A087MKX9"/>
<reference evidence="5" key="1">
    <citation type="submission" date="2013-08" db="EMBL/GenBank/DDBJ databases">
        <title>Genome sequencing of Arenimonas donghaensis.</title>
        <authorList>
            <person name="Chen F."/>
            <person name="Wang G."/>
        </authorList>
    </citation>
    <scope>NUCLEOTIDE SEQUENCE [LARGE SCALE GENOMIC DNA]</scope>
    <source>
        <strain evidence="5">HO3-R19</strain>
    </source>
</reference>
<dbReference type="EMBL" id="AVCJ01000002">
    <property type="protein sequence ID" value="KFL37532.1"/>
    <property type="molecule type" value="Genomic_DNA"/>
</dbReference>
<dbReference type="OrthoDB" id="9801763at2"/>
<dbReference type="PATRIC" id="fig|1121014.3.peg.580"/>
<comment type="caution">
    <text evidence="4">The sequence shown here is derived from an EMBL/GenBank/DDBJ whole genome shotgun (WGS) entry which is preliminary data.</text>
</comment>
<dbReference type="STRING" id="1121014.N788_09095"/>
<comment type="similarity">
    <text evidence="1">Belongs to the AB hydrolase superfamily. AB hydrolase 2 family.</text>
</comment>
<dbReference type="Proteomes" id="UP000029085">
    <property type="component" value="Unassembled WGS sequence"/>
</dbReference>
<dbReference type="SUPFAM" id="SSF53474">
    <property type="entry name" value="alpha/beta-Hydrolases"/>
    <property type="match status" value="1"/>
</dbReference>
<sequence length="221" mass="24018">MLETVEHQTAANPAWSILWLHGLGADGNDFAPIVPELLRPGWPALRFVFPHAPVRPVTLNNGVPMRAWYDLKNLDLDQRADETGVRESMAQVEALIAREDERGVPPERLLLAGFSQGGAIALAAGVRRQRGLAGIIGLSTYLPMGSTTAAEATPTGLATPVFMAHGSHDPVVPEGFGARSRDHLKSLGMSVDWHSYPMPHSVCAEEIRDLADWMDQRFKAG</sequence>
<proteinExistence type="inferred from homology"/>
<organism evidence="4 5">
    <name type="scientific">Arenimonas donghaensis DSM 18148 = HO3-R19</name>
    <dbReference type="NCBI Taxonomy" id="1121014"/>
    <lineage>
        <taxon>Bacteria</taxon>
        <taxon>Pseudomonadati</taxon>
        <taxon>Pseudomonadota</taxon>
        <taxon>Gammaproteobacteria</taxon>
        <taxon>Lysobacterales</taxon>
        <taxon>Lysobacteraceae</taxon>
        <taxon>Arenimonas</taxon>
    </lineage>
</organism>
<dbReference type="Gene3D" id="3.40.50.1820">
    <property type="entry name" value="alpha/beta hydrolase"/>
    <property type="match status" value="1"/>
</dbReference>
<dbReference type="InterPro" id="IPR003140">
    <property type="entry name" value="PLipase/COase/thioEstase"/>
</dbReference>
<evidence type="ECO:0000256" key="2">
    <source>
        <dbReference type="ARBA" id="ARBA00022801"/>
    </source>
</evidence>
<feature type="domain" description="Phospholipase/carboxylesterase/thioesterase" evidence="3">
    <location>
        <begin position="16"/>
        <end position="214"/>
    </location>
</feature>
<accession>A0A087MKX9</accession>
<dbReference type="RefSeq" id="WP_034220797.1">
    <property type="nucleotide sequence ID" value="NZ_AVCJ01000002.1"/>
</dbReference>
<evidence type="ECO:0000256" key="1">
    <source>
        <dbReference type="ARBA" id="ARBA00006499"/>
    </source>
</evidence>
<dbReference type="Pfam" id="PF02230">
    <property type="entry name" value="Abhydrolase_2"/>
    <property type="match status" value="1"/>
</dbReference>
<reference evidence="4 5" key="2">
    <citation type="journal article" date="2015" name="Stand. Genomic Sci.">
        <title>High quality draft genomic sequence of Arenimonas donghaensis DSM 18148(T).</title>
        <authorList>
            <person name="Chen F."/>
            <person name="Wang H."/>
            <person name="Cao Y."/>
            <person name="Li X."/>
            <person name="Wang G."/>
        </authorList>
    </citation>
    <scope>NUCLEOTIDE SEQUENCE [LARGE SCALE GENOMIC DNA]</scope>
    <source>
        <strain evidence="4 5">HO3-R19</strain>
    </source>
</reference>
<name>A0A087MKX9_9GAMM</name>
<dbReference type="PANTHER" id="PTHR10655:SF17">
    <property type="entry name" value="LYSOPHOSPHOLIPASE-LIKE PROTEIN 1"/>
    <property type="match status" value="1"/>
</dbReference>